<dbReference type="AlphaFoldDB" id="A0AAV7GCA7"/>
<organism evidence="3 4">
    <name type="scientific">Dendrobium chrysotoxum</name>
    <name type="common">Orchid</name>
    <dbReference type="NCBI Taxonomy" id="161865"/>
    <lineage>
        <taxon>Eukaryota</taxon>
        <taxon>Viridiplantae</taxon>
        <taxon>Streptophyta</taxon>
        <taxon>Embryophyta</taxon>
        <taxon>Tracheophyta</taxon>
        <taxon>Spermatophyta</taxon>
        <taxon>Magnoliopsida</taxon>
        <taxon>Liliopsida</taxon>
        <taxon>Asparagales</taxon>
        <taxon>Orchidaceae</taxon>
        <taxon>Epidendroideae</taxon>
        <taxon>Malaxideae</taxon>
        <taxon>Dendrobiinae</taxon>
        <taxon>Dendrobium</taxon>
    </lineage>
</organism>
<dbReference type="InterPro" id="IPR035441">
    <property type="entry name" value="TFIIS/LEDGF_dom_sf"/>
</dbReference>
<keyword evidence="4" id="KW-1185">Reference proteome</keyword>
<comment type="subcellular location">
    <subcellularLocation>
        <location evidence="1">Nucleus</location>
    </subcellularLocation>
</comment>
<evidence type="ECO:0000259" key="2">
    <source>
        <dbReference type="PROSITE" id="PS51319"/>
    </source>
</evidence>
<dbReference type="EMBL" id="JAGFBR010000011">
    <property type="protein sequence ID" value="KAH0459404.1"/>
    <property type="molecule type" value="Genomic_DNA"/>
</dbReference>
<reference evidence="3 4" key="1">
    <citation type="journal article" date="2021" name="Hortic Res">
        <title>Chromosome-scale assembly of the Dendrobium chrysotoxum genome enhances the understanding of orchid evolution.</title>
        <authorList>
            <person name="Zhang Y."/>
            <person name="Zhang G.Q."/>
            <person name="Zhang D."/>
            <person name="Liu X.D."/>
            <person name="Xu X.Y."/>
            <person name="Sun W.H."/>
            <person name="Yu X."/>
            <person name="Zhu X."/>
            <person name="Wang Z.W."/>
            <person name="Zhao X."/>
            <person name="Zhong W.Y."/>
            <person name="Chen H."/>
            <person name="Yin W.L."/>
            <person name="Huang T."/>
            <person name="Niu S.C."/>
            <person name="Liu Z.J."/>
        </authorList>
    </citation>
    <scope>NUCLEOTIDE SEQUENCE [LARGE SCALE GENOMIC DNA]</scope>
    <source>
        <strain evidence="3">Lindl</strain>
    </source>
</reference>
<proteinExistence type="predicted"/>
<dbReference type="SUPFAM" id="SSF47676">
    <property type="entry name" value="Conserved domain common to transcription factors TFIIS, elongin A, CRSP70"/>
    <property type="match status" value="1"/>
</dbReference>
<evidence type="ECO:0000256" key="1">
    <source>
        <dbReference type="PROSITE-ProRule" id="PRU00649"/>
    </source>
</evidence>
<evidence type="ECO:0000313" key="4">
    <source>
        <dbReference type="Proteomes" id="UP000775213"/>
    </source>
</evidence>
<dbReference type="PANTHER" id="PTHR46554">
    <property type="entry name" value="MEDIATOR OF RNA POLYMERASE II TRANSCRIPTION SUBUNIT 26A-RELATED"/>
    <property type="match status" value="1"/>
</dbReference>
<feature type="domain" description="TFIIS N-terminal" evidence="2">
    <location>
        <begin position="1"/>
        <end position="46"/>
    </location>
</feature>
<dbReference type="GO" id="GO:0005634">
    <property type="term" value="C:nucleus"/>
    <property type="evidence" value="ECO:0007669"/>
    <property type="project" value="UniProtKB-SubCell"/>
</dbReference>
<dbReference type="Gene3D" id="1.20.930.10">
    <property type="entry name" value="Conserved domain common to transcription factors TFIIS, elongin A, CRSP70"/>
    <property type="match status" value="1"/>
</dbReference>
<dbReference type="Proteomes" id="UP000775213">
    <property type="component" value="Unassembled WGS sequence"/>
</dbReference>
<gene>
    <name evidence="3" type="ORF">IEQ34_012218</name>
</gene>
<dbReference type="PANTHER" id="PTHR46554:SF2">
    <property type="entry name" value="TFIIS N-TERMINAL DOMAIN-CONTAINING PROTEIN"/>
    <property type="match status" value="1"/>
</dbReference>
<dbReference type="PROSITE" id="PS51319">
    <property type="entry name" value="TFIIS_N"/>
    <property type="match status" value="1"/>
</dbReference>
<sequence length="107" mass="12380">MHLLVETLKAIEIGRTVNALRKHNSNHIQKLVRALIKGWKVHLSAGVKRKMLEEVLDASKLEIAKWKLHEGYQRKQNAMKQQMIKTIDLHDILKDSHEKEGSKKKLG</sequence>
<comment type="caution">
    <text evidence="3">The sequence shown here is derived from an EMBL/GenBank/DDBJ whole genome shotgun (WGS) entry which is preliminary data.</text>
</comment>
<name>A0AAV7GCA7_DENCH</name>
<dbReference type="InterPro" id="IPR017923">
    <property type="entry name" value="TFIIS_N"/>
</dbReference>
<protein>
    <recommendedName>
        <fullName evidence="2">TFIIS N-terminal domain-containing protein</fullName>
    </recommendedName>
</protein>
<dbReference type="Pfam" id="PF08711">
    <property type="entry name" value="Med26"/>
    <property type="match status" value="1"/>
</dbReference>
<evidence type="ECO:0000313" key="3">
    <source>
        <dbReference type="EMBL" id="KAH0459404.1"/>
    </source>
</evidence>
<keyword evidence="1" id="KW-0539">Nucleus</keyword>
<accession>A0AAV7GCA7</accession>